<dbReference type="InterPro" id="IPR005325">
    <property type="entry name" value="DUF308_memb"/>
</dbReference>
<dbReference type="GeneID" id="98914813"/>
<feature type="transmembrane region" description="Helical" evidence="1">
    <location>
        <begin position="90"/>
        <end position="111"/>
    </location>
</feature>
<organism evidence="2 3">
    <name type="scientific">Longibaculum muris</name>
    <dbReference type="NCBI Taxonomy" id="1796628"/>
    <lineage>
        <taxon>Bacteria</taxon>
        <taxon>Bacillati</taxon>
        <taxon>Bacillota</taxon>
        <taxon>Erysipelotrichia</taxon>
        <taxon>Erysipelotrichales</taxon>
        <taxon>Coprobacillaceae</taxon>
        <taxon>Longibaculum</taxon>
    </lineage>
</organism>
<evidence type="ECO:0000313" key="3">
    <source>
        <dbReference type="Proteomes" id="UP000295515"/>
    </source>
</evidence>
<protein>
    <submittedName>
        <fullName evidence="2">Uncharacterized membrane protein HdeD (DUF308 family)</fullName>
    </submittedName>
</protein>
<feature type="transmembrane region" description="Helical" evidence="1">
    <location>
        <begin position="65"/>
        <end position="84"/>
    </location>
</feature>
<keyword evidence="3" id="KW-1185">Reference proteome</keyword>
<feature type="transmembrane region" description="Helical" evidence="1">
    <location>
        <begin position="12"/>
        <end position="28"/>
    </location>
</feature>
<feature type="transmembrane region" description="Helical" evidence="1">
    <location>
        <begin position="148"/>
        <end position="170"/>
    </location>
</feature>
<gene>
    <name evidence="2" type="ORF">EDD60_104121</name>
</gene>
<dbReference type="InterPro" id="IPR052712">
    <property type="entry name" value="Acid_resist_chaperone_HdeD"/>
</dbReference>
<dbReference type="Pfam" id="PF03729">
    <property type="entry name" value="DUF308"/>
    <property type="match status" value="2"/>
</dbReference>
<dbReference type="PANTHER" id="PTHR34989">
    <property type="entry name" value="PROTEIN HDED"/>
    <property type="match status" value="1"/>
</dbReference>
<accession>A0A4R3Z6S0</accession>
<feature type="transmembrane region" description="Helical" evidence="1">
    <location>
        <begin position="34"/>
        <end position="53"/>
    </location>
</feature>
<feature type="transmembrane region" description="Helical" evidence="1">
    <location>
        <begin position="123"/>
        <end position="142"/>
    </location>
</feature>
<comment type="caution">
    <text evidence="2">The sequence shown here is derived from an EMBL/GenBank/DDBJ whole genome shotgun (WGS) entry which is preliminary data.</text>
</comment>
<proteinExistence type="predicted"/>
<sequence length="182" mass="20651">MLDLLQGLKKGVVMYSIITIIMGIILILFPDTTSLIVCYGIAGVILICGIMDMIRYFSNDFSYRFGYDLLTGFLLCAVGIFMILRSDIVIMMIPFVIGMFIVVEGILNIVRSFQLRQWGFERWLYDFVLSVLLLILGMIIVVNPFDAALVSVMMIGICLVYDGLLNLLILHRSSQFVKQIRD</sequence>
<dbReference type="Proteomes" id="UP000295515">
    <property type="component" value="Unassembled WGS sequence"/>
</dbReference>
<dbReference type="GO" id="GO:0005886">
    <property type="term" value="C:plasma membrane"/>
    <property type="evidence" value="ECO:0007669"/>
    <property type="project" value="TreeGrafter"/>
</dbReference>
<name>A0A4R3Z6S0_9FIRM</name>
<dbReference type="AlphaFoldDB" id="A0A4R3Z6S0"/>
<evidence type="ECO:0000256" key="1">
    <source>
        <dbReference type="SAM" id="Phobius"/>
    </source>
</evidence>
<keyword evidence="1" id="KW-1133">Transmembrane helix</keyword>
<evidence type="ECO:0000313" key="2">
    <source>
        <dbReference type="EMBL" id="TCW01302.1"/>
    </source>
</evidence>
<dbReference type="PANTHER" id="PTHR34989:SF1">
    <property type="entry name" value="PROTEIN HDED"/>
    <property type="match status" value="1"/>
</dbReference>
<keyword evidence="1" id="KW-0472">Membrane</keyword>
<keyword evidence="1" id="KW-0812">Transmembrane</keyword>
<reference evidence="2 3" key="1">
    <citation type="submission" date="2019-03" db="EMBL/GenBank/DDBJ databases">
        <title>Genomic Encyclopedia of Type Strains, Phase IV (KMG-IV): sequencing the most valuable type-strain genomes for metagenomic binning, comparative biology and taxonomic classification.</title>
        <authorList>
            <person name="Goeker M."/>
        </authorList>
    </citation>
    <scope>NUCLEOTIDE SEQUENCE [LARGE SCALE GENOMIC DNA]</scope>
    <source>
        <strain evidence="2 3">DSM 29487</strain>
    </source>
</reference>
<dbReference type="EMBL" id="SMCQ01000004">
    <property type="protein sequence ID" value="TCW01302.1"/>
    <property type="molecule type" value="Genomic_DNA"/>
</dbReference>
<dbReference type="RefSeq" id="WP_066449492.1">
    <property type="nucleotide sequence ID" value="NZ_JANKBF010000006.1"/>
</dbReference>